<evidence type="ECO:0000256" key="3">
    <source>
        <dbReference type="ARBA" id="ARBA00022605"/>
    </source>
</evidence>
<dbReference type="InterPro" id="IPR036291">
    <property type="entry name" value="NAD(P)-bd_dom_sf"/>
</dbReference>
<evidence type="ECO:0000256" key="10">
    <source>
        <dbReference type="ARBA" id="ARBA00023268"/>
    </source>
</evidence>
<evidence type="ECO:0000256" key="7">
    <source>
        <dbReference type="ARBA" id="ARBA00023002"/>
    </source>
</evidence>
<evidence type="ECO:0000256" key="6">
    <source>
        <dbReference type="ARBA" id="ARBA00022857"/>
    </source>
</evidence>
<evidence type="ECO:0000256" key="11">
    <source>
        <dbReference type="HAMAP-Rule" id="MF_01576"/>
    </source>
</evidence>
<evidence type="ECO:0000256" key="8">
    <source>
        <dbReference type="ARBA" id="ARBA00023102"/>
    </source>
</evidence>
<proteinExistence type="inferred from homology"/>
<keyword evidence="7 11" id="KW-0560">Oxidoreductase</keyword>
<evidence type="ECO:0000313" key="14">
    <source>
        <dbReference type="EMBL" id="MFC3053245.1"/>
    </source>
</evidence>
<comment type="pathway">
    <text evidence="1 11">One-carbon metabolism; tetrahydrofolate interconversion.</text>
</comment>
<keyword evidence="9 11" id="KW-0486">Methionine biosynthesis</keyword>
<dbReference type="RefSeq" id="WP_228073699.1">
    <property type="nucleotide sequence ID" value="NZ_CP061205.1"/>
</dbReference>
<evidence type="ECO:0000256" key="9">
    <source>
        <dbReference type="ARBA" id="ARBA00023167"/>
    </source>
</evidence>
<keyword evidence="15" id="KW-1185">Reference proteome</keyword>
<dbReference type="EMBL" id="JBHRSL010000014">
    <property type="protein sequence ID" value="MFC3053245.1"/>
    <property type="molecule type" value="Genomic_DNA"/>
</dbReference>
<reference evidence="15" key="1">
    <citation type="journal article" date="2019" name="Int. J. Syst. Evol. Microbiol.">
        <title>The Global Catalogue of Microorganisms (GCM) 10K type strain sequencing project: providing services to taxonomists for standard genome sequencing and annotation.</title>
        <authorList>
            <consortium name="The Broad Institute Genomics Platform"/>
            <consortium name="The Broad Institute Genome Sequencing Center for Infectious Disease"/>
            <person name="Wu L."/>
            <person name="Ma J."/>
        </authorList>
    </citation>
    <scope>NUCLEOTIDE SEQUENCE [LARGE SCALE GENOMIC DNA]</scope>
    <source>
        <strain evidence="15">KCTC 62164</strain>
    </source>
</reference>
<dbReference type="InterPro" id="IPR000672">
    <property type="entry name" value="THF_DH/CycHdrlase"/>
</dbReference>
<feature type="domain" description="Tetrahydrofolate dehydrogenase/cyclohydrolase catalytic" evidence="12">
    <location>
        <begin position="5"/>
        <end position="120"/>
    </location>
</feature>
<dbReference type="SUPFAM" id="SSF51735">
    <property type="entry name" value="NAD(P)-binding Rossmann-fold domains"/>
    <property type="match status" value="1"/>
</dbReference>
<dbReference type="CDD" id="cd01080">
    <property type="entry name" value="NAD_bind_m-THF_DH_Cyclohyd"/>
    <property type="match status" value="1"/>
</dbReference>
<comment type="subunit">
    <text evidence="11">Homodimer.</text>
</comment>
<comment type="catalytic activity">
    <reaction evidence="11">
        <text>(6R)-5,10-methenyltetrahydrofolate + H2O = (6R)-10-formyltetrahydrofolate + H(+)</text>
        <dbReference type="Rhea" id="RHEA:23700"/>
        <dbReference type="ChEBI" id="CHEBI:15377"/>
        <dbReference type="ChEBI" id="CHEBI:15378"/>
        <dbReference type="ChEBI" id="CHEBI:57455"/>
        <dbReference type="ChEBI" id="CHEBI:195366"/>
        <dbReference type="EC" id="3.5.4.9"/>
    </reaction>
</comment>
<dbReference type="PROSITE" id="PS00767">
    <property type="entry name" value="THF_DHG_CYH_2"/>
    <property type="match status" value="1"/>
</dbReference>
<evidence type="ECO:0000259" key="13">
    <source>
        <dbReference type="Pfam" id="PF02882"/>
    </source>
</evidence>
<dbReference type="EC" id="3.5.4.9" evidence="11"/>
<dbReference type="Proteomes" id="UP001595444">
    <property type="component" value="Unassembled WGS sequence"/>
</dbReference>
<dbReference type="SUPFAM" id="SSF53223">
    <property type="entry name" value="Aminoacid dehydrogenase-like, N-terminal domain"/>
    <property type="match status" value="1"/>
</dbReference>
<comment type="caution">
    <text evidence="14">The sequence shown here is derived from an EMBL/GenBank/DDBJ whole genome shotgun (WGS) entry which is preliminary data.</text>
</comment>
<keyword evidence="10 11" id="KW-0511">Multifunctional enzyme</keyword>
<evidence type="ECO:0000256" key="1">
    <source>
        <dbReference type="ARBA" id="ARBA00004777"/>
    </source>
</evidence>
<comment type="similarity">
    <text evidence="11">Belongs to the tetrahydrofolate dehydrogenase/cyclohydrolase family.</text>
</comment>
<feature type="binding site" evidence="11">
    <location>
        <begin position="167"/>
        <end position="169"/>
    </location>
    <ligand>
        <name>NADP(+)</name>
        <dbReference type="ChEBI" id="CHEBI:58349"/>
    </ligand>
</feature>
<accession>A0ABV7D8N5</accession>
<dbReference type="Pfam" id="PF00763">
    <property type="entry name" value="THF_DHG_CYH"/>
    <property type="match status" value="1"/>
</dbReference>
<dbReference type="EC" id="1.5.1.5" evidence="11"/>
<dbReference type="PANTHER" id="PTHR48099">
    <property type="entry name" value="C-1-TETRAHYDROFOLATE SYNTHASE, CYTOPLASMIC-RELATED"/>
    <property type="match status" value="1"/>
</dbReference>
<sequence>MTIVLDGKTLAQKISEQVTKDVSKLKAEHNITPCLAVVLVGEDPASKIYVSRKKRQAVATGMLSKEITLPETTSKKQLLKEISLLNADPNVHGILVQLPLPKHIDTAQIIEAIDPRKDVDGFHPVNSGRLFSGVNSALVPCTPRGCVTLVKNHRGQDLTGLLAIVIGCSNIVGKPMAQLLLQEKATVIMAHSKTQDLPTLCRKADILVVAVGVPGLVKADWVKEGATVIDVGINRINNPEGGSCIVGDVDYVGVSSVAGAITPVPGGVGPMTIVSLLQNTYAAAVNQIYG</sequence>
<dbReference type="InterPro" id="IPR020867">
    <property type="entry name" value="THF_DH/CycHdrlase_CS"/>
</dbReference>
<evidence type="ECO:0000256" key="5">
    <source>
        <dbReference type="ARBA" id="ARBA00022801"/>
    </source>
</evidence>
<comment type="caution">
    <text evidence="11">Lacks conserved residue(s) required for the propagation of feature annotation.</text>
</comment>
<evidence type="ECO:0000256" key="2">
    <source>
        <dbReference type="ARBA" id="ARBA00022563"/>
    </source>
</evidence>
<dbReference type="Pfam" id="PF02882">
    <property type="entry name" value="THF_DHG_CYH_C"/>
    <property type="match status" value="1"/>
</dbReference>
<dbReference type="PRINTS" id="PR00085">
    <property type="entry name" value="THFDHDRGNASE"/>
</dbReference>
<comment type="catalytic activity">
    <reaction evidence="11">
        <text>(6R)-5,10-methylene-5,6,7,8-tetrahydrofolate + NADP(+) = (6R)-5,10-methenyltetrahydrofolate + NADPH</text>
        <dbReference type="Rhea" id="RHEA:22812"/>
        <dbReference type="ChEBI" id="CHEBI:15636"/>
        <dbReference type="ChEBI" id="CHEBI:57455"/>
        <dbReference type="ChEBI" id="CHEBI:57783"/>
        <dbReference type="ChEBI" id="CHEBI:58349"/>
        <dbReference type="EC" id="1.5.1.5"/>
    </reaction>
</comment>
<dbReference type="PANTHER" id="PTHR48099:SF5">
    <property type="entry name" value="C-1-TETRAHYDROFOLATE SYNTHASE, CYTOPLASMIC"/>
    <property type="match status" value="1"/>
</dbReference>
<organism evidence="14 15">
    <name type="scientific">Kordiimonas pumila</name>
    <dbReference type="NCBI Taxonomy" id="2161677"/>
    <lineage>
        <taxon>Bacteria</taxon>
        <taxon>Pseudomonadati</taxon>
        <taxon>Pseudomonadota</taxon>
        <taxon>Alphaproteobacteria</taxon>
        <taxon>Kordiimonadales</taxon>
        <taxon>Kordiimonadaceae</taxon>
        <taxon>Kordiimonas</taxon>
    </lineage>
</organism>
<name>A0ABV7D8N5_9PROT</name>
<gene>
    <name evidence="11" type="primary">folD</name>
    <name evidence="14" type="ORF">ACFOKA_15145</name>
</gene>
<dbReference type="HAMAP" id="MF_01576">
    <property type="entry name" value="THF_DHG_CYH"/>
    <property type="match status" value="1"/>
</dbReference>
<dbReference type="NCBIfam" id="NF010785">
    <property type="entry name" value="PRK14188.1"/>
    <property type="match status" value="1"/>
</dbReference>
<dbReference type="InterPro" id="IPR020630">
    <property type="entry name" value="THF_DH/CycHdrlase_cat_dom"/>
</dbReference>
<dbReference type="InterPro" id="IPR020631">
    <property type="entry name" value="THF_DH/CycHdrlase_NAD-bd_dom"/>
</dbReference>
<evidence type="ECO:0000313" key="15">
    <source>
        <dbReference type="Proteomes" id="UP001595444"/>
    </source>
</evidence>
<evidence type="ECO:0000259" key="12">
    <source>
        <dbReference type="Pfam" id="PF00763"/>
    </source>
</evidence>
<protein>
    <recommendedName>
        <fullName evidence="11">Bifunctional protein FolD</fullName>
    </recommendedName>
    <domain>
        <recommendedName>
            <fullName evidence="11">Methylenetetrahydrofolate dehydrogenase</fullName>
            <ecNumber evidence="11">1.5.1.5</ecNumber>
        </recommendedName>
    </domain>
    <domain>
        <recommendedName>
            <fullName evidence="11">Methenyltetrahydrofolate cyclohydrolase</fullName>
            <ecNumber evidence="11">3.5.4.9</ecNumber>
        </recommendedName>
    </domain>
</protein>
<evidence type="ECO:0000256" key="4">
    <source>
        <dbReference type="ARBA" id="ARBA00022755"/>
    </source>
</evidence>
<feature type="domain" description="Tetrahydrofolate dehydrogenase/cyclohydrolase NAD(P)-binding" evidence="13">
    <location>
        <begin position="140"/>
        <end position="286"/>
    </location>
</feature>
<feature type="binding site" evidence="11">
    <location>
        <position position="233"/>
    </location>
    <ligand>
        <name>NADP(+)</name>
        <dbReference type="ChEBI" id="CHEBI:58349"/>
    </ligand>
</feature>
<keyword evidence="5 11" id="KW-0378">Hydrolase</keyword>
<keyword evidence="2 11" id="KW-0554">One-carbon metabolism</keyword>
<dbReference type="Gene3D" id="3.40.50.10860">
    <property type="entry name" value="Leucine Dehydrogenase, chain A, domain 1"/>
    <property type="match status" value="1"/>
</dbReference>
<keyword evidence="3 11" id="KW-0028">Amino-acid biosynthesis</keyword>
<comment type="function">
    <text evidence="11">Catalyzes the oxidation of 5,10-methylenetetrahydrofolate to 5,10-methenyltetrahydrofolate and then the hydrolysis of 5,10-methenyltetrahydrofolate to 10-formyltetrahydrofolate.</text>
</comment>
<dbReference type="Gene3D" id="3.40.50.720">
    <property type="entry name" value="NAD(P)-binding Rossmann-like Domain"/>
    <property type="match status" value="1"/>
</dbReference>
<keyword evidence="6 11" id="KW-0521">NADP</keyword>
<dbReference type="InterPro" id="IPR046346">
    <property type="entry name" value="Aminoacid_DH-like_N_sf"/>
</dbReference>
<keyword evidence="8 11" id="KW-0368">Histidine biosynthesis</keyword>
<keyword evidence="4 11" id="KW-0658">Purine biosynthesis</keyword>